<reference evidence="1 2" key="1">
    <citation type="journal article" date="2008" name="Science">
        <title>The Physcomitrella genome reveals evolutionary insights into the conquest of land by plants.</title>
        <authorList>
            <person name="Rensing S."/>
            <person name="Lang D."/>
            <person name="Zimmer A."/>
            <person name="Terry A."/>
            <person name="Salamov A."/>
            <person name="Shapiro H."/>
            <person name="Nishiyama T."/>
            <person name="Perroud P.-F."/>
            <person name="Lindquist E."/>
            <person name="Kamisugi Y."/>
            <person name="Tanahashi T."/>
            <person name="Sakakibara K."/>
            <person name="Fujita T."/>
            <person name="Oishi K."/>
            <person name="Shin-I T."/>
            <person name="Kuroki Y."/>
            <person name="Toyoda A."/>
            <person name="Suzuki Y."/>
            <person name="Hashimoto A."/>
            <person name="Yamaguchi K."/>
            <person name="Sugano A."/>
            <person name="Kohara Y."/>
            <person name="Fujiyama A."/>
            <person name="Anterola A."/>
            <person name="Aoki S."/>
            <person name="Ashton N."/>
            <person name="Barbazuk W.B."/>
            <person name="Barker E."/>
            <person name="Bennetzen J."/>
            <person name="Bezanilla M."/>
            <person name="Blankenship R."/>
            <person name="Cho S.H."/>
            <person name="Dutcher S."/>
            <person name="Estelle M."/>
            <person name="Fawcett J.A."/>
            <person name="Gundlach H."/>
            <person name="Hanada K."/>
            <person name="Heyl A."/>
            <person name="Hicks K.A."/>
            <person name="Hugh J."/>
            <person name="Lohr M."/>
            <person name="Mayer K."/>
            <person name="Melkozernov A."/>
            <person name="Murata T."/>
            <person name="Nelson D."/>
            <person name="Pils B."/>
            <person name="Prigge M."/>
            <person name="Reiss B."/>
            <person name="Renner T."/>
            <person name="Rombauts S."/>
            <person name="Rushton P."/>
            <person name="Sanderfoot A."/>
            <person name="Schween G."/>
            <person name="Shiu S.-H."/>
            <person name="Stueber K."/>
            <person name="Theodoulou F.L."/>
            <person name="Tu H."/>
            <person name="Van de Peer Y."/>
            <person name="Verrier P.J."/>
            <person name="Waters E."/>
            <person name="Wood A."/>
            <person name="Yang L."/>
            <person name="Cove D."/>
            <person name="Cuming A."/>
            <person name="Hasebe M."/>
            <person name="Lucas S."/>
            <person name="Mishler D.B."/>
            <person name="Reski R."/>
            <person name="Grigoriev I."/>
            <person name="Quatrano R.S."/>
            <person name="Boore J.L."/>
        </authorList>
    </citation>
    <scope>NUCLEOTIDE SEQUENCE [LARGE SCALE GENOMIC DNA]</scope>
    <source>
        <strain evidence="1 2">cv. Gransden 2004</strain>
    </source>
</reference>
<name>A0A7I4DTK7_PHYPA</name>
<accession>A0A7I4DTK7</accession>
<reference evidence="1 2" key="2">
    <citation type="journal article" date="2018" name="Plant J.">
        <title>The Physcomitrella patens chromosome-scale assembly reveals moss genome structure and evolution.</title>
        <authorList>
            <person name="Lang D."/>
            <person name="Ullrich K.K."/>
            <person name="Murat F."/>
            <person name="Fuchs J."/>
            <person name="Jenkins J."/>
            <person name="Haas F.B."/>
            <person name="Piednoel M."/>
            <person name="Gundlach H."/>
            <person name="Van Bel M."/>
            <person name="Meyberg R."/>
            <person name="Vives C."/>
            <person name="Morata J."/>
            <person name="Symeonidi A."/>
            <person name="Hiss M."/>
            <person name="Muchero W."/>
            <person name="Kamisugi Y."/>
            <person name="Saleh O."/>
            <person name="Blanc G."/>
            <person name="Decker E.L."/>
            <person name="van Gessel N."/>
            <person name="Grimwood J."/>
            <person name="Hayes R.D."/>
            <person name="Graham S.W."/>
            <person name="Gunter L.E."/>
            <person name="McDaniel S.F."/>
            <person name="Hoernstein S.N.W."/>
            <person name="Larsson A."/>
            <person name="Li F.W."/>
            <person name="Perroud P.F."/>
            <person name="Phillips J."/>
            <person name="Ranjan P."/>
            <person name="Rokshar D.S."/>
            <person name="Rothfels C.J."/>
            <person name="Schneider L."/>
            <person name="Shu S."/>
            <person name="Stevenson D.W."/>
            <person name="Thummler F."/>
            <person name="Tillich M."/>
            <person name="Villarreal Aguilar J.C."/>
            <person name="Widiez T."/>
            <person name="Wong G.K."/>
            <person name="Wymore A."/>
            <person name="Zhang Y."/>
            <person name="Zimmer A.D."/>
            <person name="Quatrano R.S."/>
            <person name="Mayer K.F.X."/>
            <person name="Goodstein D."/>
            <person name="Casacuberta J.M."/>
            <person name="Vandepoele K."/>
            <person name="Reski R."/>
            <person name="Cuming A.C."/>
            <person name="Tuskan G.A."/>
            <person name="Maumus F."/>
            <person name="Salse J."/>
            <person name="Schmutz J."/>
            <person name="Rensing S.A."/>
        </authorList>
    </citation>
    <scope>NUCLEOTIDE SEQUENCE [LARGE SCALE GENOMIC DNA]</scope>
    <source>
        <strain evidence="1 2">cv. Gransden 2004</strain>
    </source>
</reference>
<protein>
    <submittedName>
        <fullName evidence="1">Uncharacterized protein</fullName>
    </submittedName>
</protein>
<evidence type="ECO:0000313" key="2">
    <source>
        <dbReference type="Proteomes" id="UP000006727"/>
    </source>
</evidence>
<dbReference type="AlphaFoldDB" id="A0A7I4DTK7"/>
<evidence type="ECO:0000313" key="1">
    <source>
        <dbReference type="EnsemblPlants" id="Pp3c5_25310V3.2"/>
    </source>
</evidence>
<dbReference type="Gramene" id="Pp3c5_25310V3.2">
    <property type="protein sequence ID" value="Pp3c5_25310V3.2"/>
    <property type="gene ID" value="Pp3c5_25310"/>
</dbReference>
<sequence length="64" mass="7235">MLTSLSSAGLAESDFPSVIVAVLQYFERNSLMYDIHKTSLIIWFGRSRMVDIASEPRLLQACKQ</sequence>
<dbReference type="EMBL" id="ABEU02000005">
    <property type="status" value="NOT_ANNOTATED_CDS"/>
    <property type="molecule type" value="Genomic_DNA"/>
</dbReference>
<keyword evidence="2" id="KW-1185">Reference proteome</keyword>
<organism evidence="1 2">
    <name type="scientific">Physcomitrium patens</name>
    <name type="common">Spreading-leaved earth moss</name>
    <name type="synonym">Physcomitrella patens</name>
    <dbReference type="NCBI Taxonomy" id="3218"/>
    <lineage>
        <taxon>Eukaryota</taxon>
        <taxon>Viridiplantae</taxon>
        <taxon>Streptophyta</taxon>
        <taxon>Embryophyta</taxon>
        <taxon>Bryophyta</taxon>
        <taxon>Bryophytina</taxon>
        <taxon>Bryopsida</taxon>
        <taxon>Funariidae</taxon>
        <taxon>Funariales</taxon>
        <taxon>Funariaceae</taxon>
        <taxon>Physcomitrium</taxon>
    </lineage>
</organism>
<proteinExistence type="predicted"/>
<dbReference type="Proteomes" id="UP000006727">
    <property type="component" value="Chromosome 5"/>
</dbReference>
<dbReference type="EnsemblPlants" id="Pp3c5_25310V3.2">
    <property type="protein sequence ID" value="Pp3c5_25310V3.2"/>
    <property type="gene ID" value="Pp3c5_25310"/>
</dbReference>
<dbReference type="InParanoid" id="A0A7I4DTK7"/>
<reference evidence="1" key="3">
    <citation type="submission" date="2020-12" db="UniProtKB">
        <authorList>
            <consortium name="EnsemblPlants"/>
        </authorList>
    </citation>
    <scope>IDENTIFICATION</scope>
</reference>